<dbReference type="Pfam" id="PF01070">
    <property type="entry name" value="FMN_dh"/>
    <property type="match status" value="1"/>
</dbReference>
<dbReference type="CDD" id="cd02809">
    <property type="entry name" value="alpha_hydroxyacid_oxid_FMN"/>
    <property type="match status" value="1"/>
</dbReference>
<dbReference type="PROSITE" id="PS51349">
    <property type="entry name" value="FMN_HYDROXY_ACID_DH_2"/>
    <property type="match status" value="1"/>
</dbReference>
<evidence type="ECO:0000256" key="3">
    <source>
        <dbReference type="ARBA" id="ARBA00022643"/>
    </source>
</evidence>
<dbReference type="InterPro" id="IPR012133">
    <property type="entry name" value="Alpha-hydoxy_acid_DH_FMN"/>
</dbReference>
<dbReference type="GO" id="GO:0005886">
    <property type="term" value="C:plasma membrane"/>
    <property type="evidence" value="ECO:0007669"/>
    <property type="project" value="TreeGrafter"/>
</dbReference>
<dbReference type="PROSITE" id="PS00557">
    <property type="entry name" value="FMN_HYDROXY_ACID_DH_1"/>
    <property type="match status" value="1"/>
</dbReference>
<dbReference type="InterPro" id="IPR013785">
    <property type="entry name" value="Aldolase_TIM"/>
</dbReference>
<accession>A0A382DVD7</accession>
<dbReference type="Gene3D" id="3.20.20.70">
    <property type="entry name" value="Aldolase class I"/>
    <property type="match status" value="1"/>
</dbReference>
<sequence length="354" mass="38229">MPQLDRRLPSITSMEHVAKRRMPKFAFDYLQGGIGAEACLAGNRRALDGVQLAPRYLPTAPIQPTFGTSLFDREFRMPFAASPLGLSGLMWPQAAEHIARVTTRHSLPLGLSSFATSSIEEISAIAGDLLWFQLYCTEKPEIENDLIDRAEAAGCQVLIVTVDIPTTTRREKDIANGLSVPPKFDLMTLYQAALRPAWALATLRAGIPRFKTLLPYVPDGSTLAASAIFLNDMVEGHVTVQKLERIRERWRGQLIIKGILTVEDACLCQDLGVDAIVVSNHGGRQLDAAPLIPQVLPHIRAAVGPELPLIADGGVRSGLDIARLIACGANFVLIGRAFAYAVAAAGEAGVDHAI</sequence>
<evidence type="ECO:0000256" key="1">
    <source>
        <dbReference type="ARBA" id="ARBA00001917"/>
    </source>
</evidence>
<keyword evidence="2" id="KW-0285">Flavoprotein</keyword>
<gene>
    <name evidence="7" type="ORF">METZ01_LOCUS194565</name>
</gene>
<evidence type="ECO:0000256" key="2">
    <source>
        <dbReference type="ARBA" id="ARBA00022630"/>
    </source>
</evidence>
<dbReference type="SUPFAM" id="SSF51395">
    <property type="entry name" value="FMN-linked oxidoreductases"/>
    <property type="match status" value="1"/>
</dbReference>
<name>A0A382DVD7_9ZZZZ</name>
<proteinExistence type="inferred from homology"/>
<dbReference type="InterPro" id="IPR037396">
    <property type="entry name" value="FMN_HAD"/>
</dbReference>
<comment type="cofactor">
    <cofactor evidence="1">
        <name>FMN</name>
        <dbReference type="ChEBI" id="CHEBI:58210"/>
    </cofactor>
</comment>
<dbReference type="GO" id="GO:0010181">
    <property type="term" value="F:FMN binding"/>
    <property type="evidence" value="ECO:0007669"/>
    <property type="project" value="InterPro"/>
</dbReference>
<dbReference type="GO" id="GO:0009060">
    <property type="term" value="P:aerobic respiration"/>
    <property type="evidence" value="ECO:0007669"/>
    <property type="project" value="TreeGrafter"/>
</dbReference>
<dbReference type="PIRSF" id="PIRSF000138">
    <property type="entry name" value="Al-hdrx_acd_dh"/>
    <property type="match status" value="1"/>
</dbReference>
<reference evidence="7" key="1">
    <citation type="submission" date="2018-05" db="EMBL/GenBank/DDBJ databases">
        <authorList>
            <person name="Lanie J.A."/>
            <person name="Ng W.-L."/>
            <person name="Kazmierczak K.M."/>
            <person name="Andrzejewski T.M."/>
            <person name="Davidsen T.M."/>
            <person name="Wayne K.J."/>
            <person name="Tettelin H."/>
            <person name="Glass J.I."/>
            <person name="Rusch D."/>
            <person name="Podicherti R."/>
            <person name="Tsui H.-C.T."/>
            <person name="Winkler M.E."/>
        </authorList>
    </citation>
    <scope>NUCLEOTIDE SEQUENCE</scope>
</reference>
<evidence type="ECO:0000256" key="4">
    <source>
        <dbReference type="ARBA" id="ARBA00023002"/>
    </source>
</evidence>
<keyword evidence="3" id="KW-0288">FMN</keyword>
<evidence type="ECO:0000259" key="6">
    <source>
        <dbReference type="PROSITE" id="PS51349"/>
    </source>
</evidence>
<evidence type="ECO:0000256" key="5">
    <source>
        <dbReference type="ARBA" id="ARBA00024042"/>
    </source>
</evidence>
<comment type="similarity">
    <text evidence="5">Belongs to the FMN-dependent alpha-hydroxy acid dehydrogenase family.</text>
</comment>
<feature type="domain" description="FMN hydroxy acid dehydrogenase" evidence="6">
    <location>
        <begin position="3"/>
        <end position="354"/>
    </location>
</feature>
<feature type="non-terminal residue" evidence="7">
    <location>
        <position position="354"/>
    </location>
</feature>
<keyword evidence="4" id="KW-0560">Oxidoreductase</keyword>
<dbReference type="InterPro" id="IPR008259">
    <property type="entry name" value="FMN_hydac_DH_AS"/>
</dbReference>
<dbReference type="AlphaFoldDB" id="A0A382DVD7"/>
<dbReference type="PANTHER" id="PTHR10578">
    <property type="entry name" value="S -2-HYDROXY-ACID OXIDASE-RELATED"/>
    <property type="match status" value="1"/>
</dbReference>
<dbReference type="PANTHER" id="PTHR10578:SF107">
    <property type="entry name" value="2-HYDROXYACID OXIDASE 1"/>
    <property type="match status" value="1"/>
</dbReference>
<evidence type="ECO:0000313" key="7">
    <source>
        <dbReference type="EMBL" id="SVB41711.1"/>
    </source>
</evidence>
<dbReference type="GO" id="GO:0004459">
    <property type="term" value="F:L-lactate dehydrogenase (NAD+) activity"/>
    <property type="evidence" value="ECO:0007669"/>
    <property type="project" value="TreeGrafter"/>
</dbReference>
<protein>
    <recommendedName>
        <fullName evidence="6">FMN hydroxy acid dehydrogenase domain-containing protein</fullName>
    </recommendedName>
</protein>
<dbReference type="EMBL" id="UINC01041021">
    <property type="protein sequence ID" value="SVB41711.1"/>
    <property type="molecule type" value="Genomic_DNA"/>
</dbReference>
<organism evidence="7">
    <name type="scientific">marine metagenome</name>
    <dbReference type="NCBI Taxonomy" id="408172"/>
    <lineage>
        <taxon>unclassified sequences</taxon>
        <taxon>metagenomes</taxon>
        <taxon>ecological metagenomes</taxon>
    </lineage>
</organism>
<dbReference type="InterPro" id="IPR000262">
    <property type="entry name" value="FMN-dep_DH"/>
</dbReference>